<dbReference type="EMBL" id="KV407458">
    <property type="protein sequence ID" value="KZF22859.1"/>
    <property type="molecule type" value="Genomic_DNA"/>
</dbReference>
<reference evidence="1 2" key="1">
    <citation type="journal article" date="2016" name="Fungal Biol.">
        <title>The genome of Xylona heveae provides a window into fungal endophytism.</title>
        <authorList>
            <person name="Gazis R."/>
            <person name="Kuo A."/>
            <person name="Riley R."/>
            <person name="LaButti K."/>
            <person name="Lipzen A."/>
            <person name="Lin J."/>
            <person name="Amirebrahimi M."/>
            <person name="Hesse C.N."/>
            <person name="Spatafora J.W."/>
            <person name="Henrissat B."/>
            <person name="Hainaut M."/>
            <person name="Grigoriev I.V."/>
            <person name="Hibbett D.S."/>
        </authorList>
    </citation>
    <scope>NUCLEOTIDE SEQUENCE [LARGE SCALE GENOMIC DNA]</scope>
    <source>
        <strain evidence="1 2">TC161</strain>
    </source>
</reference>
<name>A0A165H1A6_XYLHT</name>
<dbReference type="Proteomes" id="UP000076632">
    <property type="component" value="Unassembled WGS sequence"/>
</dbReference>
<organism evidence="1 2">
    <name type="scientific">Xylona heveae (strain CBS 132557 / TC161)</name>
    <dbReference type="NCBI Taxonomy" id="1328760"/>
    <lineage>
        <taxon>Eukaryota</taxon>
        <taxon>Fungi</taxon>
        <taxon>Dikarya</taxon>
        <taxon>Ascomycota</taxon>
        <taxon>Pezizomycotina</taxon>
        <taxon>Xylonomycetes</taxon>
        <taxon>Xylonales</taxon>
        <taxon>Xylonaceae</taxon>
        <taxon>Xylona</taxon>
    </lineage>
</organism>
<evidence type="ECO:0000313" key="2">
    <source>
        <dbReference type="Proteomes" id="UP000076632"/>
    </source>
</evidence>
<sequence>MLAPSVPWAVATGGPPSVVGRPGAGRGWWKATGPACIDALVDASSYVWSGPTSIPVNSPSVHLFHPSTCR</sequence>
<keyword evidence="2" id="KW-1185">Reference proteome</keyword>
<accession>A0A165H1A6</accession>
<protein>
    <submittedName>
        <fullName evidence="1">Uncharacterized protein</fullName>
    </submittedName>
</protein>
<dbReference type="GeneID" id="28897741"/>
<evidence type="ECO:0000313" key="1">
    <source>
        <dbReference type="EMBL" id="KZF22859.1"/>
    </source>
</evidence>
<dbReference type="InParanoid" id="A0A165H1A6"/>
<dbReference type="RefSeq" id="XP_018188414.1">
    <property type="nucleotide sequence ID" value="XM_018332604.1"/>
</dbReference>
<proteinExistence type="predicted"/>
<dbReference type="AlphaFoldDB" id="A0A165H1A6"/>
<gene>
    <name evidence="1" type="ORF">L228DRAFT_247261</name>
</gene>